<evidence type="ECO:0000256" key="1">
    <source>
        <dbReference type="SAM" id="SignalP"/>
    </source>
</evidence>
<dbReference type="EMBL" id="AWUE01022397">
    <property type="protein sequence ID" value="OMO58649.1"/>
    <property type="molecule type" value="Genomic_DNA"/>
</dbReference>
<sequence length="73" mass="7891">MEAALKTAVFITLLLSFGVLLSSVPTIEAQTPQQQQQYPCVTNAECREQCSTNFNVCGNNGFCECIPGDPNCC</sequence>
<dbReference type="Proteomes" id="UP000187203">
    <property type="component" value="Unassembled WGS sequence"/>
</dbReference>
<name>A0A1R3GKS7_9ROSI</name>
<evidence type="ECO:0000313" key="3">
    <source>
        <dbReference type="Proteomes" id="UP000187203"/>
    </source>
</evidence>
<organism evidence="2 3">
    <name type="scientific">Corchorus olitorius</name>
    <dbReference type="NCBI Taxonomy" id="93759"/>
    <lineage>
        <taxon>Eukaryota</taxon>
        <taxon>Viridiplantae</taxon>
        <taxon>Streptophyta</taxon>
        <taxon>Embryophyta</taxon>
        <taxon>Tracheophyta</taxon>
        <taxon>Spermatophyta</taxon>
        <taxon>Magnoliopsida</taxon>
        <taxon>eudicotyledons</taxon>
        <taxon>Gunneridae</taxon>
        <taxon>Pentapetalae</taxon>
        <taxon>rosids</taxon>
        <taxon>malvids</taxon>
        <taxon>Malvales</taxon>
        <taxon>Malvaceae</taxon>
        <taxon>Grewioideae</taxon>
        <taxon>Apeibeae</taxon>
        <taxon>Corchorus</taxon>
    </lineage>
</organism>
<evidence type="ECO:0000313" key="2">
    <source>
        <dbReference type="EMBL" id="OMO58649.1"/>
    </source>
</evidence>
<comment type="caution">
    <text evidence="2">The sequence shown here is derived from an EMBL/GenBank/DDBJ whole genome shotgun (WGS) entry which is preliminary data.</text>
</comment>
<keyword evidence="1" id="KW-0732">Signal</keyword>
<proteinExistence type="predicted"/>
<keyword evidence="3" id="KW-1185">Reference proteome</keyword>
<feature type="signal peptide" evidence="1">
    <location>
        <begin position="1"/>
        <end position="29"/>
    </location>
</feature>
<protein>
    <submittedName>
        <fullName evidence="2">Defensin-like protein</fullName>
    </submittedName>
</protein>
<feature type="chain" id="PRO_5013000663" evidence="1">
    <location>
        <begin position="30"/>
        <end position="73"/>
    </location>
</feature>
<gene>
    <name evidence="2" type="ORF">COLO4_34464</name>
</gene>
<reference evidence="3" key="1">
    <citation type="submission" date="2013-09" db="EMBL/GenBank/DDBJ databases">
        <title>Corchorus olitorius genome sequencing.</title>
        <authorList>
            <person name="Alam M."/>
            <person name="Haque M.S."/>
            <person name="Islam M.S."/>
            <person name="Emdad E.M."/>
            <person name="Islam M.M."/>
            <person name="Ahmed B."/>
            <person name="Halim A."/>
            <person name="Hossen Q.M.M."/>
            <person name="Hossain M.Z."/>
            <person name="Ahmed R."/>
            <person name="Khan M.M."/>
            <person name="Islam R."/>
            <person name="Rashid M.M."/>
            <person name="Khan S.A."/>
            <person name="Rahman M.S."/>
            <person name="Alam M."/>
            <person name="Yahiya A.S."/>
            <person name="Khan M.S."/>
            <person name="Azam M.S."/>
            <person name="Haque T."/>
            <person name="Lashkar M.Z.H."/>
            <person name="Akhand A.I."/>
            <person name="Morshed G."/>
            <person name="Roy S."/>
            <person name="Uddin K.S."/>
            <person name="Rabeya T."/>
            <person name="Hossain A.S."/>
            <person name="Chowdhury A."/>
            <person name="Snigdha A.R."/>
            <person name="Mortoza M.S."/>
            <person name="Matin S.A."/>
            <person name="Hoque S.M.E."/>
            <person name="Islam M.K."/>
            <person name="Roy D.K."/>
            <person name="Haider R."/>
            <person name="Moosa M.M."/>
            <person name="Elias S.M."/>
            <person name="Hasan A.M."/>
            <person name="Jahan S."/>
            <person name="Shafiuddin M."/>
            <person name="Mahmood N."/>
            <person name="Shommy N.S."/>
        </authorList>
    </citation>
    <scope>NUCLEOTIDE SEQUENCE [LARGE SCALE GENOMIC DNA]</scope>
    <source>
        <strain evidence="3">cv. O-4</strain>
    </source>
</reference>
<accession>A0A1R3GKS7</accession>
<dbReference type="AlphaFoldDB" id="A0A1R3GKS7"/>